<dbReference type="InterPro" id="IPR015422">
    <property type="entry name" value="PyrdxlP-dep_Trfase_small"/>
</dbReference>
<evidence type="ECO:0000313" key="6">
    <source>
        <dbReference type="Proteomes" id="UP000230956"/>
    </source>
</evidence>
<evidence type="ECO:0000313" key="5">
    <source>
        <dbReference type="EMBL" id="PIZ38202.1"/>
    </source>
</evidence>
<accession>A0A2M7T7F8</accession>
<dbReference type="Gene3D" id="3.90.1150.10">
    <property type="entry name" value="Aspartate Aminotransferase, domain 1"/>
    <property type="match status" value="1"/>
</dbReference>
<reference evidence="6" key="1">
    <citation type="submission" date="2017-09" db="EMBL/GenBank/DDBJ databases">
        <title>Depth-based differentiation of microbial function through sediment-hosted aquifers and enrichment of novel symbionts in the deep terrestrial subsurface.</title>
        <authorList>
            <person name="Probst A.J."/>
            <person name="Ladd B."/>
            <person name="Jarett J.K."/>
            <person name="Geller-Mcgrath D.E."/>
            <person name="Sieber C.M.K."/>
            <person name="Emerson J.B."/>
            <person name="Anantharaman K."/>
            <person name="Thomas B.C."/>
            <person name="Malmstrom R."/>
            <person name="Stieglmeier M."/>
            <person name="Klingl A."/>
            <person name="Woyke T."/>
            <person name="Ryan C.M."/>
            <person name="Banfield J.F."/>
        </authorList>
    </citation>
    <scope>NUCLEOTIDE SEQUENCE [LARGE SCALE GENOMIC DNA]</scope>
</reference>
<dbReference type="EMBL" id="PFNG01000157">
    <property type="protein sequence ID" value="PIZ38202.1"/>
    <property type="molecule type" value="Genomic_DNA"/>
</dbReference>
<protein>
    <submittedName>
        <fullName evidence="5">Histidinol-phosphate transaminase</fullName>
        <ecNumber evidence="5">2.6.1.9</ecNumber>
    </submittedName>
</protein>
<dbReference type="Pfam" id="PF00155">
    <property type="entry name" value="Aminotran_1_2"/>
    <property type="match status" value="1"/>
</dbReference>
<dbReference type="SUPFAM" id="SSF53383">
    <property type="entry name" value="PLP-dependent transferases"/>
    <property type="match status" value="1"/>
</dbReference>
<comment type="caution">
    <text evidence="5">The sequence shown here is derived from an EMBL/GenBank/DDBJ whole genome shotgun (WGS) entry which is preliminary data.</text>
</comment>
<organism evidence="5 6">
    <name type="scientific">Candidatus Aquicultor secundus</name>
    <dbReference type="NCBI Taxonomy" id="1973895"/>
    <lineage>
        <taxon>Bacteria</taxon>
        <taxon>Bacillati</taxon>
        <taxon>Actinomycetota</taxon>
        <taxon>Candidatus Aquicultoria</taxon>
        <taxon>Candidatus Aquicultorales</taxon>
        <taxon>Candidatus Aquicultoraceae</taxon>
        <taxon>Candidatus Aquicultor</taxon>
    </lineage>
</organism>
<dbReference type="InterPro" id="IPR015424">
    <property type="entry name" value="PyrdxlP-dep_Trfase"/>
</dbReference>
<feature type="non-terminal residue" evidence="5">
    <location>
        <position position="183"/>
    </location>
</feature>
<dbReference type="Proteomes" id="UP000230956">
    <property type="component" value="Unassembled WGS sequence"/>
</dbReference>
<feature type="domain" description="Aminotransferase class I/classII large" evidence="4">
    <location>
        <begin position="32"/>
        <end position="180"/>
    </location>
</feature>
<keyword evidence="2 5" id="KW-0808">Transferase</keyword>
<dbReference type="GO" id="GO:0030170">
    <property type="term" value="F:pyridoxal phosphate binding"/>
    <property type="evidence" value="ECO:0007669"/>
    <property type="project" value="InterPro"/>
</dbReference>
<evidence type="ECO:0000256" key="2">
    <source>
        <dbReference type="ARBA" id="ARBA00022679"/>
    </source>
</evidence>
<proteinExistence type="predicted"/>
<evidence type="ECO:0000256" key="3">
    <source>
        <dbReference type="ARBA" id="ARBA00022898"/>
    </source>
</evidence>
<dbReference type="InterPro" id="IPR050106">
    <property type="entry name" value="HistidinolP_aminotransfase"/>
</dbReference>
<dbReference type="Gene3D" id="3.40.640.10">
    <property type="entry name" value="Type I PLP-dependent aspartate aminotransferase-like (Major domain)"/>
    <property type="match status" value="1"/>
</dbReference>
<keyword evidence="3" id="KW-0663">Pyridoxal phosphate</keyword>
<name>A0A2M7T7F8_9ACTN</name>
<dbReference type="CDD" id="cd00609">
    <property type="entry name" value="AAT_like"/>
    <property type="match status" value="1"/>
</dbReference>
<dbReference type="RefSeq" id="WP_286976868.1">
    <property type="nucleotide sequence ID" value="NZ_PFNG01000157.1"/>
</dbReference>
<dbReference type="InterPro" id="IPR004839">
    <property type="entry name" value="Aminotransferase_I/II_large"/>
</dbReference>
<dbReference type="PANTHER" id="PTHR43643:SF3">
    <property type="entry name" value="HISTIDINOL-PHOSPHATE AMINOTRANSFERASE"/>
    <property type="match status" value="1"/>
</dbReference>
<dbReference type="GO" id="GO:0004400">
    <property type="term" value="F:histidinol-phosphate transaminase activity"/>
    <property type="evidence" value="ECO:0007669"/>
    <property type="project" value="UniProtKB-EC"/>
</dbReference>
<gene>
    <name evidence="5" type="ORF">COY37_06605</name>
</gene>
<dbReference type="PANTHER" id="PTHR43643">
    <property type="entry name" value="HISTIDINOL-PHOSPHATE AMINOTRANSFERASE 2"/>
    <property type="match status" value="1"/>
</dbReference>
<evidence type="ECO:0000259" key="4">
    <source>
        <dbReference type="Pfam" id="PF00155"/>
    </source>
</evidence>
<evidence type="ECO:0000256" key="1">
    <source>
        <dbReference type="ARBA" id="ARBA00022576"/>
    </source>
</evidence>
<dbReference type="AlphaFoldDB" id="A0A2M7T7F8"/>
<keyword evidence="1 5" id="KW-0032">Aminotransferase</keyword>
<sequence>MKDIIRRGLEDIKPYEPGRPIELVEKELGITEAIKLASNESPYAPFPKVLEAMRESLLDVNRYPDGGSTFLREGLSNKLGVPASRIMVGQGSNELLRLLANVLLDPGDEAVMADPSFIVYPTVTKLMNAKPILVPLKDHAHDLDAMAKAITPRTKMVFICNPNNPTGTIVTRDEVERFIESVP</sequence>
<dbReference type="InterPro" id="IPR015421">
    <property type="entry name" value="PyrdxlP-dep_Trfase_major"/>
</dbReference>
<dbReference type="EC" id="2.6.1.9" evidence="5"/>